<evidence type="ECO:0000256" key="5">
    <source>
        <dbReference type="ARBA" id="ARBA00022723"/>
    </source>
</evidence>
<dbReference type="Gene3D" id="3.30.40.10">
    <property type="entry name" value="Zinc/RING finger domain, C3HC4 (zinc finger)"/>
    <property type="match status" value="1"/>
</dbReference>
<comment type="catalytic activity">
    <reaction evidence="1">
        <text>[E2 ubiquitin-conjugating enzyme]-S-ubiquitinyl-L-cysteine + [acceptor protein]-L-lysine = [E2 ubiquitin-conjugating enzyme]-L-cysteine + [acceptor protein]-N(6)-ubiquitinyl-L-lysine.</text>
        <dbReference type="EC" id="2.3.2.31"/>
    </reaction>
</comment>
<keyword evidence="7" id="KW-0863">Zinc-finger</keyword>
<keyword evidence="6" id="KW-0677">Repeat</keyword>
<dbReference type="GO" id="GO:0008270">
    <property type="term" value="F:zinc ion binding"/>
    <property type="evidence" value="ECO:0007669"/>
    <property type="project" value="UniProtKB-KW"/>
</dbReference>
<gene>
    <name evidence="11" type="ORF">EB796_024576</name>
</gene>
<dbReference type="PANTHER" id="PTHR11685">
    <property type="entry name" value="RBR FAMILY RING FINGER AND IBR DOMAIN-CONTAINING"/>
    <property type="match status" value="1"/>
</dbReference>
<dbReference type="GO" id="GO:0061630">
    <property type="term" value="F:ubiquitin protein ligase activity"/>
    <property type="evidence" value="ECO:0007669"/>
    <property type="project" value="UniProtKB-EC"/>
</dbReference>
<evidence type="ECO:0000313" key="12">
    <source>
        <dbReference type="Proteomes" id="UP000593567"/>
    </source>
</evidence>
<dbReference type="Pfam" id="PF01485">
    <property type="entry name" value="IBR"/>
    <property type="match status" value="1"/>
</dbReference>
<evidence type="ECO:0000256" key="8">
    <source>
        <dbReference type="ARBA" id="ARBA00022786"/>
    </source>
</evidence>
<dbReference type="EC" id="2.3.2.31" evidence="3"/>
<dbReference type="InterPro" id="IPR031127">
    <property type="entry name" value="E3_UB_ligase_RBR"/>
</dbReference>
<dbReference type="InterPro" id="IPR013083">
    <property type="entry name" value="Znf_RING/FYVE/PHD"/>
</dbReference>
<dbReference type="FunFam" id="3.30.40.10:FF:000019">
    <property type="entry name" value="RBR-type E3 ubiquitin transferase"/>
    <property type="match status" value="1"/>
</dbReference>
<keyword evidence="9" id="KW-0862">Zinc</keyword>
<dbReference type="SMART" id="SM00647">
    <property type="entry name" value="IBR"/>
    <property type="match status" value="2"/>
</dbReference>
<dbReference type="Proteomes" id="UP000593567">
    <property type="component" value="Unassembled WGS sequence"/>
</dbReference>
<comment type="similarity">
    <text evidence="2">Belongs to the RBR family. Ariadne subfamily.</text>
</comment>
<dbReference type="InterPro" id="IPR047556">
    <property type="entry name" value="Rcat_RBR_TRIAD1"/>
</dbReference>
<evidence type="ECO:0000256" key="2">
    <source>
        <dbReference type="ARBA" id="ARBA00005884"/>
    </source>
</evidence>
<proteinExistence type="inferred from homology"/>
<evidence type="ECO:0000313" key="11">
    <source>
        <dbReference type="EMBL" id="KAF6017125.1"/>
    </source>
</evidence>
<accession>A0A7J7ITJ1</accession>
<keyword evidence="8" id="KW-0833">Ubl conjugation pathway</keyword>
<dbReference type="Pfam" id="PF26000">
    <property type="entry name" value="UBA_ARIH2_N"/>
    <property type="match status" value="1"/>
</dbReference>
<dbReference type="GO" id="GO:0016567">
    <property type="term" value="P:protein ubiquitination"/>
    <property type="evidence" value="ECO:0007669"/>
    <property type="project" value="InterPro"/>
</dbReference>
<dbReference type="SUPFAM" id="SSF57850">
    <property type="entry name" value="RING/U-box"/>
    <property type="match status" value="3"/>
</dbReference>
<sequence>MSQSQYSDEDEEYDGYDSYYQDDCYESDGDVMADDSLSHSANDPEYFDFKALSTEDVEKLLNESVAKLLTNIEVTPSLAKMLLHHHKWSIDDIIGRYRKNSKRFLEESQLQPENPAQLQSSQCCDVCLCESESMLQAGCGHAFCKLCWTTYIERQVQDGHCTDIECMAGNCNIILTEDMVLDLISSPHIREKYQRFAYQAYVNRHPNMRFCPGAGCTLVIYAKEKKARKVKCDHCAISFCFGCGSEYHAPTDCETIKMWLSKCIDDSETANYISAHTKDCPKCQVCIEKNGGCNHIQCFKCKHDFCWICEGDWKTHAGEYYVCSKYKDKPPTRTEKNEAREALVKYLHYFARWDNHSRSLKLEAQETEKIKAKIESKVLSAEGTWIDWQYLLDATELLQRCRYTLQYTYPFAYFLSDSNTRKQLFEYQQGKLEAAVEDLSWKVQKAEITDRGVLENQMDIAEKMRQTLLKDFLQS</sequence>
<comment type="caution">
    <text evidence="11">The sequence shown here is derived from an EMBL/GenBank/DDBJ whole genome shotgun (WGS) entry which is preliminary data.</text>
</comment>
<reference evidence="11" key="1">
    <citation type="submission" date="2020-06" db="EMBL/GenBank/DDBJ databases">
        <title>Draft genome of Bugula neritina, a colonial animal packing powerful symbionts and potential medicines.</title>
        <authorList>
            <person name="Rayko M."/>
        </authorList>
    </citation>
    <scope>NUCLEOTIDE SEQUENCE [LARGE SCALE GENOMIC DNA]</scope>
    <source>
        <strain evidence="11">Kwan_BN1</strain>
    </source>
</reference>
<dbReference type="FunFam" id="1.20.120.1750:FF:000002">
    <property type="entry name" value="RBR-type E3 ubiquitin transferase"/>
    <property type="match status" value="1"/>
</dbReference>
<evidence type="ECO:0000256" key="9">
    <source>
        <dbReference type="ARBA" id="ARBA00022833"/>
    </source>
</evidence>
<evidence type="ECO:0000256" key="1">
    <source>
        <dbReference type="ARBA" id="ARBA00001798"/>
    </source>
</evidence>
<feature type="domain" description="RING-type" evidence="10">
    <location>
        <begin position="120"/>
        <end position="327"/>
    </location>
</feature>
<keyword evidence="5" id="KW-0479">Metal-binding</keyword>
<dbReference type="Pfam" id="PF22191">
    <property type="entry name" value="IBR_1"/>
    <property type="match status" value="1"/>
</dbReference>
<name>A0A7J7ITJ1_BUGNE</name>
<keyword evidence="12" id="KW-1185">Reference proteome</keyword>
<evidence type="ECO:0000256" key="6">
    <source>
        <dbReference type="ARBA" id="ARBA00022737"/>
    </source>
</evidence>
<evidence type="ECO:0000256" key="7">
    <source>
        <dbReference type="ARBA" id="ARBA00022771"/>
    </source>
</evidence>
<keyword evidence="4" id="KW-0808">Transferase</keyword>
<evidence type="ECO:0000259" key="10">
    <source>
        <dbReference type="PROSITE" id="PS51873"/>
    </source>
</evidence>
<dbReference type="Gene3D" id="1.20.120.1750">
    <property type="match status" value="1"/>
</dbReference>
<dbReference type="InterPro" id="IPR047555">
    <property type="entry name" value="BRcat_RBR_TRIAD1"/>
</dbReference>
<dbReference type="CDD" id="cd20344">
    <property type="entry name" value="BRcat_RBR_TRIAD1"/>
    <property type="match status" value="1"/>
</dbReference>
<dbReference type="Pfam" id="PF19422">
    <property type="entry name" value="Ariadne"/>
    <property type="match status" value="1"/>
</dbReference>
<dbReference type="EMBL" id="VXIV02003429">
    <property type="protein sequence ID" value="KAF6017125.1"/>
    <property type="molecule type" value="Genomic_DNA"/>
</dbReference>
<dbReference type="InterPro" id="IPR044066">
    <property type="entry name" value="TRIAD_supradom"/>
</dbReference>
<organism evidence="11 12">
    <name type="scientific">Bugula neritina</name>
    <name type="common">Brown bryozoan</name>
    <name type="synonym">Sertularia neritina</name>
    <dbReference type="NCBI Taxonomy" id="10212"/>
    <lineage>
        <taxon>Eukaryota</taxon>
        <taxon>Metazoa</taxon>
        <taxon>Spiralia</taxon>
        <taxon>Lophotrochozoa</taxon>
        <taxon>Bryozoa</taxon>
        <taxon>Gymnolaemata</taxon>
        <taxon>Cheilostomatida</taxon>
        <taxon>Flustrina</taxon>
        <taxon>Buguloidea</taxon>
        <taxon>Bugulidae</taxon>
        <taxon>Bugula</taxon>
    </lineage>
</organism>
<dbReference type="InterPro" id="IPR045840">
    <property type="entry name" value="Ariadne"/>
</dbReference>
<evidence type="ECO:0000256" key="3">
    <source>
        <dbReference type="ARBA" id="ARBA00012251"/>
    </source>
</evidence>
<dbReference type="AlphaFoldDB" id="A0A7J7ITJ1"/>
<dbReference type="Gene3D" id="2.20.25.20">
    <property type="match status" value="1"/>
</dbReference>
<dbReference type="InterPro" id="IPR002867">
    <property type="entry name" value="IBR_dom"/>
</dbReference>
<protein>
    <recommendedName>
        <fullName evidence="3">RBR-type E3 ubiquitin transferase</fullName>
        <ecNumber evidence="3">2.3.2.31</ecNumber>
    </recommendedName>
</protein>
<dbReference type="CDD" id="cd16773">
    <property type="entry name" value="RING-HC_RBR_TRIAD1"/>
    <property type="match status" value="1"/>
</dbReference>
<evidence type="ECO:0000256" key="4">
    <source>
        <dbReference type="ARBA" id="ARBA00022679"/>
    </source>
</evidence>
<dbReference type="PROSITE" id="PS51873">
    <property type="entry name" value="TRIAD"/>
    <property type="match status" value="1"/>
</dbReference>
<dbReference type="CDD" id="cd20360">
    <property type="entry name" value="Rcat_RBR_TRIAD1"/>
    <property type="match status" value="1"/>
</dbReference>
<dbReference type="OrthoDB" id="10009520at2759"/>